<dbReference type="Proteomes" id="UP000216339">
    <property type="component" value="Unassembled WGS sequence"/>
</dbReference>
<dbReference type="InterPro" id="IPR018392">
    <property type="entry name" value="LysM"/>
</dbReference>
<dbReference type="GO" id="GO:0071555">
    <property type="term" value="P:cell wall organization"/>
    <property type="evidence" value="ECO:0007669"/>
    <property type="project" value="UniProtKB-KW"/>
</dbReference>
<feature type="compositionally biased region" description="Pro residues" evidence="2">
    <location>
        <begin position="92"/>
        <end position="115"/>
    </location>
</feature>
<dbReference type="RefSeq" id="WP_095510116.1">
    <property type="nucleotide sequence ID" value="NZ_MQWD01000001.1"/>
</dbReference>
<proteinExistence type="inferred from homology"/>
<dbReference type="InterPro" id="IPR036779">
    <property type="entry name" value="LysM_dom_sf"/>
</dbReference>
<evidence type="ECO:0000256" key="2">
    <source>
        <dbReference type="SAM" id="MobiDB-lite"/>
    </source>
</evidence>
<dbReference type="InterPro" id="IPR034718">
    <property type="entry name" value="RlpA"/>
</dbReference>
<keyword evidence="1" id="KW-0961">Cell wall biogenesis/degradation</keyword>
<dbReference type="HAMAP" id="MF_02071">
    <property type="entry name" value="RlpA"/>
    <property type="match status" value="1"/>
</dbReference>
<feature type="chain" id="PRO_5013417475" description="Probable endolytic peptidoglycan transglycosylase RlpA" evidence="1">
    <location>
        <begin position="19"/>
        <end position="355"/>
    </location>
</feature>
<comment type="function">
    <text evidence="1">Lytic transglycosylase with a strong preference for naked glycan strands that lack stem peptides.</text>
</comment>
<dbReference type="CDD" id="cd22268">
    <property type="entry name" value="DPBB_RlpA-like"/>
    <property type="match status" value="1"/>
</dbReference>
<dbReference type="EC" id="4.2.2.-" evidence="1"/>
<comment type="caution">
    <text evidence="4">The sequence shown here is derived from an EMBL/GenBank/DDBJ whole genome shotgun (WGS) entry which is preliminary data.</text>
</comment>
<dbReference type="GO" id="GO:0008932">
    <property type="term" value="F:lytic endotransglycosylase activity"/>
    <property type="evidence" value="ECO:0007669"/>
    <property type="project" value="UniProtKB-UniRule"/>
</dbReference>
<gene>
    <name evidence="1" type="primary">rlpA</name>
    <name evidence="4" type="ORF">BSZ37_08400</name>
</gene>
<dbReference type="SMART" id="SM00257">
    <property type="entry name" value="LysM"/>
    <property type="match status" value="3"/>
</dbReference>
<dbReference type="PROSITE" id="PS51782">
    <property type="entry name" value="LYSM"/>
    <property type="match status" value="3"/>
</dbReference>
<dbReference type="Pfam" id="PF03330">
    <property type="entry name" value="DPBB_1"/>
    <property type="match status" value="1"/>
</dbReference>
<keyword evidence="5" id="KW-1185">Reference proteome</keyword>
<dbReference type="InterPro" id="IPR009009">
    <property type="entry name" value="RlpA-like_DPBB"/>
</dbReference>
<protein>
    <recommendedName>
        <fullName evidence="1">Probable endolytic peptidoglycan transglycosylase RlpA</fullName>
        <ecNumber evidence="1">4.2.2.-</ecNumber>
    </recommendedName>
</protein>
<dbReference type="PANTHER" id="PTHR33734:SF22">
    <property type="entry name" value="MEMBRANE-BOUND LYTIC MUREIN TRANSGLYCOSYLASE D"/>
    <property type="match status" value="1"/>
</dbReference>
<evidence type="ECO:0000313" key="5">
    <source>
        <dbReference type="Proteomes" id="UP000216339"/>
    </source>
</evidence>
<evidence type="ECO:0000313" key="4">
    <source>
        <dbReference type="EMBL" id="PAP76459.1"/>
    </source>
</evidence>
<feature type="domain" description="LysM" evidence="3">
    <location>
        <begin position="200"/>
        <end position="243"/>
    </location>
</feature>
<dbReference type="InterPro" id="IPR036908">
    <property type="entry name" value="RlpA-like_sf"/>
</dbReference>
<feature type="region of interest" description="Disordered" evidence="2">
    <location>
        <begin position="69"/>
        <end position="122"/>
    </location>
</feature>
<comment type="similarity">
    <text evidence="1">Belongs to the RlpA family.</text>
</comment>
<dbReference type="AlphaFoldDB" id="A0A271J152"/>
<dbReference type="Pfam" id="PF01476">
    <property type="entry name" value="LysM"/>
    <property type="match status" value="3"/>
</dbReference>
<organism evidence="4 5">
    <name type="scientific">Rubrivirga marina</name>
    <dbReference type="NCBI Taxonomy" id="1196024"/>
    <lineage>
        <taxon>Bacteria</taxon>
        <taxon>Pseudomonadati</taxon>
        <taxon>Rhodothermota</taxon>
        <taxon>Rhodothermia</taxon>
        <taxon>Rhodothermales</taxon>
        <taxon>Rubricoccaceae</taxon>
        <taxon>Rubrivirga</taxon>
    </lineage>
</organism>
<dbReference type="PANTHER" id="PTHR33734">
    <property type="entry name" value="LYSM DOMAIN-CONTAINING GPI-ANCHORED PROTEIN 2"/>
    <property type="match status" value="1"/>
</dbReference>
<dbReference type="Gene3D" id="2.40.40.10">
    <property type="entry name" value="RlpA-like domain"/>
    <property type="match status" value="1"/>
</dbReference>
<evidence type="ECO:0000259" key="3">
    <source>
        <dbReference type="PROSITE" id="PS51782"/>
    </source>
</evidence>
<dbReference type="SUPFAM" id="SSF50685">
    <property type="entry name" value="Barwin-like endoglucanases"/>
    <property type="match status" value="1"/>
</dbReference>
<sequence length="355" mass="37665" precursor="true">MIRRLALLAALLPLVALAQQATTYVVQPGDTLYRISRAHGLSVDELRALNDIDGTYISVGQTLRLTDRVPVPRQTPPPAPPADVVRERIPDRPTPAVPVTPARPPVATPDAPAPRGPATSGSAVHVVEAGETLFRIALRYDTTVDELRRLNGIDGDKIEVGQRLVVGRGGAARPASGGAPVALGPAREWSITDTTLPADLVHFVEPGETLYSIAYDLGLEVDALARINALSTAPLEPGMALRLPTPVNPAVAARTEMLPADEEGLALVYPDVMSGRPTESGEAYDPLGFTVSHRDLPFGTVLLVTNPSSGRSTFVRVTDRGPVSRSYLVELSAAAATALQLDPNAARQVELRRLP</sequence>
<reference evidence="4 5" key="1">
    <citation type="submission" date="2016-11" db="EMBL/GenBank/DDBJ databases">
        <title>Study of marine rhodopsin-containing bacteria.</title>
        <authorList>
            <person name="Yoshizawa S."/>
            <person name="Kumagai Y."/>
            <person name="Kogure K."/>
        </authorList>
    </citation>
    <scope>NUCLEOTIDE SEQUENCE [LARGE SCALE GENOMIC DNA]</scope>
    <source>
        <strain evidence="4 5">SAORIC-28</strain>
    </source>
</reference>
<keyword evidence="1" id="KW-0732">Signal</keyword>
<feature type="signal peptide" evidence="1">
    <location>
        <begin position="1"/>
        <end position="18"/>
    </location>
</feature>
<dbReference type="OrthoDB" id="2149800at2"/>
<dbReference type="Gene3D" id="3.10.350.10">
    <property type="entry name" value="LysM domain"/>
    <property type="match status" value="3"/>
</dbReference>
<feature type="domain" description="LysM" evidence="3">
    <location>
        <begin position="123"/>
        <end position="166"/>
    </location>
</feature>
<dbReference type="EMBL" id="MQWD01000001">
    <property type="protein sequence ID" value="PAP76459.1"/>
    <property type="molecule type" value="Genomic_DNA"/>
</dbReference>
<keyword evidence="1" id="KW-0456">Lyase</keyword>
<dbReference type="CDD" id="cd00118">
    <property type="entry name" value="LysM"/>
    <property type="match status" value="3"/>
</dbReference>
<evidence type="ECO:0000256" key="1">
    <source>
        <dbReference type="HAMAP-Rule" id="MF_02071"/>
    </source>
</evidence>
<dbReference type="SUPFAM" id="SSF54106">
    <property type="entry name" value="LysM domain"/>
    <property type="match status" value="3"/>
</dbReference>
<dbReference type="GO" id="GO:0000270">
    <property type="term" value="P:peptidoglycan metabolic process"/>
    <property type="evidence" value="ECO:0007669"/>
    <property type="project" value="UniProtKB-UniRule"/>
</dbReference>
<accession>A0A271J152</accession>
<feature type="domain" description="LysM" evidence="3">
    <location>
        <begin position="22"/>
        <end position="65"/>
    </location>
</feature>
<name>A0A271J152_9BACT</name>